<keyword evidence="3" id="KW-1185">Reference proteome</keyword>
<dbReference type="RefSeq" id="WP_274324655.1">
    <property type="nucleotide sequence ID" value="NZ_CP118158.1"/>
</dbReference>
<dbReference type="InterPro" id="IPR004155">
    <property type="entry name" value="PBS_lyase_HEAT"/>
</dbReference>
<comment type="caution">
    <text evidence="2">The sequence shown here is derived from an EMBL/GenBank/DDBJ whole genome shotgun (WGS) entry which is preliminary data.</text>
</comment>
<proteinExistence type="predicted"/>
<dbReference type="PANTHER" id="PTHR12697:SF5">
    <property type="entry name" value="DEOXYHYPUSINE HYDROXYLASE"/>
    <property type="match status" value="1"/>
</dbReference>
<evidence type="ECO:0000256" key="1">
    <source>
        <dbReference type="SAM" id="MobiDB-lite"/>
    </source>
</evidence>
<feature type="compositionally biased region" description="Gly residues" evidence="1">
    <location>
        <begin position="254"/>
        <end position="265"/>
    </location>
</feature>
<dbReference type="Gene3D" id="1.25.10.10">
    <property type="entry name" value="Leucine-rich Repeat Variant"/>
    <property type="match status" value="1"/>
</dbReference>
<sequence>MTDEYANWSARGRAPADDEAGLRAALDGDQPRKREAALALVDEAESGLADATAERLVGAARSADDAKTRQFAVEALGVAGRERETIAAALDDPDEWVRAEAVVALSRAAPGASGQLREALADDHPAVRRNALIALAKTDAAGADLLVDRLKNDPRPAVREYAAQFLPEEAETERAVRLLAAVLARDPGSFVRAKAADGLGDLGTDRAEEALETHGLDDRSDDVRRTAERALTRSRGVDPENLDVEGGPRQSGAAGAGPGRAGGPESGRPRPPGGADAPPGRLDDGPGAPQPGAAAVDGGTGRVGSHPGPDPRPQGHKTPKSNSQGEHRRDDSATDTGGDDS</sequence>
<dbReference type="SUPFAM" id="SSF48371">
    <property type="entry name" value="ARM repeat"/>
    <property type="match status" value="1"/>
</dbReference>
<gene>
    <name evidence="2" type="ORF">ACFQMA_04275</name>
</gene>
<accession>A0ABD5XZL2</accession>
<evidence type="ECO:0000313" key="3">
    <source>
        <dbReference type="Proteomes" id="UP001596432"/>
    </source>
</evidence>
<dbReference type="EMBL" id="JBHTAS010000001">
    <property type="protein sequence ID" value="MFC7139054.1"/>
    <property type="molecule type" value="Genomic_DNA"/>
</dbReference>
<protein>
    <submittedName>
        <fullName evidence="2">HEAT repeat domain-containing protein</fullName>
    </submittedName>
</protein>
<dbReference type="SMART" id="SM00567">
    <property type="entry name" value="EZ_HEAT"/>
    <property type="match status" value="5"/>
</dbReference>
<dbReference type="Proteomes" id="UP001596432">
    <property type="component" value="Unassembled WGS sequence"/>
</dbReference>
<organism evidence="2 3">
    <name type="scientific">Halosimplex aquaticum</name>
    <dbReference type="NCBI Taxonomy" id="3026162"/>
    <lineage>
        <taxon>Archaea</taxon>
        <taxon>Methanobacteriati</taxon>
        <taxon>Methanobacteriota</taxon>
        <taxon>Stenosarchaea group</taxon>
        <taxon>Halobacteria</taxon>
        <taxon>Halobacteriales</taxon>
        <taxon>Haloarculaceae</taxon>
        <taxon>Halosimplex</taxon>
    </lineage>
</organism>
<name>A0ABD5XZL2_9EURY</name>
<feature type="compositionally biased region" description="Basic and acidic residues" evidence="1">
    <location>
        <begin position="211"/>
        <end position="238"/>
    </location>
</feature>
<evidence type="ECO:0000313" key="2">
    <source>
        <dbReference type="EMBL" id="MFC7139054.1"/>
    </source>
</evidence>
<dbReference type="InterPro" id="IPR016024">
    <property type="entry name" value="ARM-type_fold"/>
</dbReference>
<dbReference type="GeneID" id="78819302"/>
<feature type="region of interest" description="Disordered" evidence="1">
    <location>
        <begin position="211"/>
        <end position="341"/>
    </location>
</feature>
<dbReference type="PANTHER" id="PTHR12697">
    <property type="entry name" value="PBS LYASE HEAT-LIKE PROTEIN"/>
    <property type="match status" value="1"/>
</dbReference>
<dbReference type="InterPro" id="IPR011989">
    <property type="entry name" value="ARM-like"/>
</dbReference>
<dbReference type="Pfam" id="PF13646">
    <property type="entry name" value="HEAT_2"/>
    <property type="match status" value="2"/>
</dbReference>
<reference evidence="2 3" key="1">
    <citation type="journal article" date="2019" name="Int. J. Syst. Evol. Microbiol.">
        <title>The Global Catalogue of Microorganisms (GCM) 10K type strain sequencing project: providing services to taxonomists for standard genome sequencing and annotation.</title>
        <authorList>
            <consortium name="The Broad Institute Genomics Platform"/>
            <consortium name="The Broad Institute Genome Sequencing Center for Infectious Disease"/>
            <person name="Wu L."/>
            <person name="Ma J."/>
        </authorList>
    </citation>
    <scope>NUCLEOTIDE SEQUENCE [LARGE SCALE GENOMIC DNA]</scope>
    <source>
        <strain evidence="2 3">XZYJT29</strain>
    </source>
</reference>
<feature type="compositionally biased region" description="Low complexity" evidence="1">
    <location>
        <begin position="273"/>
        <end position="297"/>
    </location>
</feature>
<dbReference type="AlphaFoldDB" id="A0ABD5XZL2"/>
<feature type="region of interest" description="Disordered" evidence="1">
    <location>
        <begin position="1"/>
        <end position="28"/>
    </location>
</feature>